<proteinExistence type="predicted"/>
<feature type="chain" id="PRO_5038906145" description="DUF3828 domain-containing protein" evidence="2">
    <location>
        <begin position="19"/>
        <end position="181"/>
    </location>
</feature>
<evidence type="ECO:0000256" key="2">
    <source>
        <dbReference type="SAM" id="SignalP"/>
    </source>
</evidence>
<evidence type="ECO:0000256" key="1">
    <source>
        <dbReference type="SAM" id="MobiDB-lite"/>
    </source>
</evidence>
<feature type="region of interest" description="Disordered" evidence="1">
    <location>
        <begin position="20"/>
        <end position="40"/>
    </location>
</feature>
<sequence>MRNRPAAAALLLAATALAAGCNGSDDPTTPPDTTISGPPTAEYLETSEQTVTEAVPRNLSDGEAEDFYTESLLKQDREFKAQMEEQGIKQQGTNKILWSKQLEYQNPDIGDEQTMVAACVERNLRFLDKDGNDITADQQGNSLEKGAKTLIHYTLTTPDEGKTWLIDSWTEKGECTAEQQS</sequence>
<dbReference type="RefSeq" id="WP_192912004.1">
    <property type="nucleotide sequence ID" value="NZ_CP062789.1"/>
</dbReference>
<gene>
    <name evidence="3" type="ORF">IGS73_07395</name>
</gene>
<dbReference type="Proteomes" id="UP000593998">
    <property type="component" value="Chromosome"/>
</dbReference>
<protein>
    <recommendedName>
        <fullName evidence="5">DUF3828 domain-containing protein</fullName>
    </recommendedName>
</protein>
<evidence type="ECO:0000313" key="3">
    <source>
        <dbReference type="EMBL" id="QOK24174.1"/>
    </source>
</evidence>
<evidence type="ECO:0008006" key="5">
    <source>
        <dbReference type="Google" id="ProtNLM"/>
    </source>
</evidence>
<reference evidence="3 4" key="1">
    <citation type="submission" date="2020-10" db="EMBL/GenBank/DDBJ databases">
        <title>Janibacter indicus TT2 genome sequence.</title>
        <authorList>
            <person name="Lee K."/>
            <person name="Ganzorig M."/>
        </authorList>
    </citation>
    <scope>NUCLEOTIDE SEQUENCE [LARGE SCALE GENOMIC DNA]</scope>
    <source>
        <strain evidence="3 4">TT2</strain>
    </source>
</reference>
<feature type="signal peptide" evidence="2">
    <location>
        <begin position="1"/>
        <end position="18"/>
    </location>
</feature>
<name>A0A7L9J486_9MICO</name>
<dbReference type="EMBL" id="CP062789">
    <property type="protein sequence ID" value="QOK24174.1"/>
    <property type="molecule type" value="Genomic_DNA"/>
</dbReference>
<dbReference type="AlphaFoldDB" id="A0A7L9J486"/>
<accession>A0A7L9J486</accession>
<dbReference type="PROSITE" id="PS51257">
    <property type="entry name" value="PROKAR_LIPOPROTEIN"/>
    <property type="match status" value="1"/>
</dbReference>
<organism evidence="3 4">
    <name type="scientific">Janibacter indicus</name>
    <dbReference type="NCBI Taxonomy" id="857417"/>
    <lineage>
        <taxon>Bacteria</taxon>
        <taxon>Bacillati</taxon>
        <taxon>Actinomycetota</taxon>
        <taxon>Actinomycetes</taxon>
        <taxon>Micrococcales</taxon>
        <taxon>Intrasporangiaceae</taxon>
        <taxon>Janibacter</taxon>
    </lineage>
</organism>
<keyword evidence="2" id="KW-0732">Signal</keyword>
<evidence type="ECO:0000313" key="4">
    <source>
        <dbReference type="Proteomes" id="UP000593998"/>
    </source>
</evidence>